<protein>
    <submittedName>
        <fullName evidence="3">CAAX prenyl protease-like protein</fullName>
    </submittedName>
</protein>
<dbReference type="Proteomes" id="UP000294678">
    <property type="component" value="Unassembled WGS sequence"/>
</dbReference>
<name>A0AA46E0J0_9FUSO</name>
<feature type="transmembrane region" description="Helical" evidence="1">
    <location>
        <begin position="152"/>
        <end position="169"/>
    </location>
</feature>
<dbReference type="InterPro" id="IPR003675">
    <property type="entry name" value="Rce1/LyrA-like_dom"/>
</dbReference>
<sequence length="185" mass="22671">MNYKKIEDNLWEIFLLSIIFRFLIILPINFIMIILPNLIKLPEITMTEKEIWITLLFISPIFEELLFRKFLFGLIAKYNFWWAIFISTFIYSLFGVDFISLSLLNVFFIFIYYTTKNIWYAIYSHFVFNAFARIIIFYKIDIFIEKYLEIKSIKIILIILILSLIYPFYKIAIKFYLRNRKDNYE</sequence>
<feature type="transmembrane region" description="Helical" evidence="1">
    <location>
        <begin position="79"/>
        <end position="112"/>
    </location>
</feature>
<gene>
    <name evidence="3" type="ORF">EV215_0349</name>
</gene>
<keyword evidence="1" id="KW-0812">Transmembrane</keyword>
<reference evidence="3 4" key="1">
    <citation type="submission" date="2019-03" db="EMBL/GenBank/DDBJ databases">
        <title>Genomic Encyclopedia of Type Strains, Phase IV (KMG-IV): sequencing the most valuable type-strain genomes for metagenomic binning, comparative biology and taxonomic classification.</title>
        <authorList>
            <person name="Goeker M."/>
        </authorList>
    </citation>
    <scope>NUCLEOTIDE SEQUENCE [LARGE SCALE GENOMIC DNA]</scope>
    <source>
        <strain evidence="3 4">DSM 100055</strain>
    </source>
</reference>
<evidence type="ECO:0000259" key="2">
    <source>
        <dbReference type="Pfam" id="PF02517"/>
    </source>
</evidence>
<dbReference type="Pfam" id="PF02517">
    <property type="entry name" value="Rce1-like"/>
    <property type="match status" value="1"/>
</dbReference>
<keyword evidence="3" id="KW-0378">Hydrolase</keyword>
<dbReference type="RefSeq" id="WP_134112255.1">
    <property type="nucleotide sequence ID" value="NZ_SOBG01000001.1"/>
</dbReference>
<evidence type="ECO:0000313" key="3">
    <source>
        <dbReference type="EMBL" id="TDT72539.1"/>
    </source>
</evidence>
<feature type="domain" description="CAAX prenyl protease 2/Lysostaphin resistance protein A-like" evidence="2">
    <location>
        <begin position="52"/>
        <end position="131"/>
    </location>
</feature>
<comment type="caution">
    <text evidence="3">The sequence shown here is derived from an EMBL/GenBank/DDBJ whole genome shotgun (WGS) entry which is preliminary data.</text>
</comment>
<dbReference type="AlphaFoldDB" id="A0AA46E0J0"/>
<dbReference type="GO" id="GO:0004175">
    <property type="term" value="F:endopeptidase activity"/>
    <property type="evidence" value="ECO:0007669"/>
    <property type="project" value="UniProtKB-ARBA"/>
</dbReference>
<evidence type="ECO:0000256" key="1">
    <source>
        <dbReference type="SAM" id="Phobius"/>
    </source>
</evidence>
<keyword evidence="4" id="KW-1185">Reference proteome</keyword>
<dbReference type="GO" id="GO:0080120">
    <property type="term" value="P:CAAX-box protein maturation"/>
    <property type="evidence" value="ECO:0007669"/>
    <property type="project" value="UniProtKB-ARBA"/>
</dbReference>
<evidence type="ECO:0000313" key="4">
    <source>
        <dbReference type="Proteomes" id="UP000294678"/>
    </source>
</evidence>
<keyword evidence="1" id="KW-0472">Membrane</keyword>
<feature type="transmembrane region" description="Helical" evidence="1">
    <location>
        <begin position="12"/>
        <end position="39"/>
    </location>
</feature>
<feature type="transmembrane region" description="Helical" evidence="1">
    <location>
        <begin position="118"/>
        <end position="140"/>
    </location>
</feature>
<dbReference type="GO" id="GO:0006508">
    <property type="term" value="P:proteolysis"/>
    <property type="evidence" value="ECO:0007669"/>
    <property type="project" value="UniProtKB-KW"/>
</dbReference>
<keyword evidence="1" id="KW-1133">Transmembrane helix</keyword>
<accession>A0AA46E0J0</accession>
<dbReference type="EMBL" id="SOBG01000001">
    <property type="protein sequence ID" value="TDT72539.1"/>
    <property type="molecule type" value="Genomic_DNA"/>
</dbReference>
<organism evidence="3 4">
    <name type="scientific">Hypnocyclicus thermotrophus</name>
    <dbReference type="NCBI Taxonomy" id="1627895"/>
    <lineage>
        <taxon>Bacteria</taxon>
        <taxon>Fusobacteriati</taxon>
        <taxon>Fusobacteriota</taxon>
        <taxon>Fusobacteriia</taxon>
        <taxon>Fusobacteriales</taxon>
        <taxon>Fusobacteriaceae</taxon>
        <taxon>Hypnocyclicus</taxon>
    </lineage>
</organism>
<keyword evidence="3" id="KW-0645">Protease</keyword>
<proteinExistence type="predicted"/>